<accession>A0A9N9IAU3</accession>
<dbReference type="PROSITE" id="PS51257">
    <property type="entry name" value="PROKAR_LIPOPROTEIN"/>
    <property type="match status" value="1"/>
</dbReference>
<keyword evidence="2" id="KW-1185">Reference proteome</keyword>
<protein>
    <submittedName>
        <fullName evidence="1">17600_t:CDS:1</fullName>
    </submittedName>
</protein>
<reference evidence="1" key="1">
    <citation type="submission" date="2021-06" db="EMBL/GenBank/DDBJ databases">
        <authorList>
            <person name="Kallberg Y."/>
            <person name="Tangrot J."/>
            <person name="Rosling A."/>
        </authorList>
    </citation>
    <scope>NUCLEOTIDE SEQUENCE</scope>
    <source>
        <strain evidence="1">UK204</strain>
    </source>
</reference>
<organism evidence="1 2">
    <name type="scientific">Funneliformis caledonium</name>
    <dbReference type="NCBI Taxonomy" id="1117310"/>
    <lineage>
        <taxon>Eukaryota</taxon>
        <taxon>Fungi</taxon>
        <taxon>Fungi incertae sedis</taxon>
        <taxon>Mucoromycota</taxon>
        <taxon>Glomeromycotina</taxon>
        <taxon>Glomeromycetes</taxon>
        <taxon>Glomerales</taxon>
        <taxon>Glomeraceae</taxon>
        <taxon>Funneliformis</taxon>
    </lineage>
</organism>
<dbReference type="Proteomes" id="UP000789570">
    <property type="component" value="Unassembled WGS sequence"/>
</dbReference>
<comment type="caution">
    <text evidence="1">The sequence shown here is derived from an EMBL/GenBank/DDBJ whole genome shotgun (WGS) entry which is preliminary data.</text>
</comment>
<gene>
    <name evidence="1" type="ORF">FCALED_LOCUS14709</name>
</gene>
<dbReference type="AlphaFoldDB" id="A0A9N9IAU3"/>
<proteinExistence type="predicted"/>
<name>A0A9N9IAU3_9GLOM</name>
<dbReference type="EMBL" id="CAJVPQ010011322">
    <property type="protein sequence ID" value="CAG8726640.1"/>
    <property type="molecule type" value="Genomic_DNA"/>
</dbReference>
<evidence type="ECO:0000313" key="1">
    <source>
        <dbReference type="EMBL" id="CAG8726640.1"/>
    </source>
</evidence>
<sequence>MHKVLVPISSVSLACKTRGDTSASGVVCEMTAQNVFALMWWPYVIRRIGEMSKREDPRRVPASFLFRNTNSFLRTRNRKTHKNSLNRSKTASASELSQQLRDALELLRLAPDQQLNFAGAFERCARWVYRRRN</sequence>
<evidence type="ECO:0000313" key="2">
    <source>
        <dbReference type="Proteomes" id="UP000789570"/>
    </source>
</evidence>